<dbReference type="HOGENOM" id="CLU_1994616_0_0_1"/>
<accession>G0MV33</accession>
<sequence>MAQTNGKAPDAPLLREGKTYEELEKEAEKEKRGNTIWITATVIVVVVRVLLFAGFFYFGYREGELMREDQNSDWYHYGLIMILSLEAFGMVWNLFYCRFTFRDRIESDGTIDYGTLEAALLVMLY</sequence>
<dbReference type="InParanoid" id="G0MV33"/>
<organism evidence="3">
    <name type="scientific">Caenorhabditis brenneri</name>
    <name type="common">Nematode worm</name>
    <dbReference type="NCBI Taxonomy" id="135651"/>
    <lineage>
        <taxon>Eukaryota</taxon>
        <taxon>Metazoa</taxon>
        <taxon>Ecdysozoa</taxon>
        <taxon>Nematoda</taxon>
        <taxon>Chromadorea</taxon>
        <taxon>Rhabditida</taxon>
        <taxon>Rhabditina</taxon>
        <taxon>Rhabditomorpha</taxon>
        <taxon>Rhabditoidea</taxon>
        <taxon>Rhabditidae</taxon>
        <taxon>Peloderinae</taxon>
        <taxon>Caenorhabditis</taxon>
    </lineage>
</organism>
<feature type="transmembrane region" description="Helical" evidence="1">
    <location>
        <begin position="74"/>
        <end position="95"/>
    </location>
</feature>
<dbReference type="EMBL" id="GL379813">
    <property type="protein sequence ID" value="EGT44439.1"/>
    <property type="molecule type" value="Genomic_DNA"/>
</dbReference>
<keyword evidence="1" id="KW-0472">Membrane</keyword>
<evidence type="ECO:0000256" key="1">
    <source>
        <dbReference type="SAM" id="Phobius"/>
    </source>
</evidence>
<keyword evidence="3" id="KW-1185">Reference proteome</keyword>
<evidence type="ECO:0000313" key="2">
    <source>
        <dbReference type="EMBL" id="EGT44439.1"/>
    </source>
</evidence>
<dbReference type="Proteomes" id="UP000008068">
    <property type="component" value="Unassembled WGS sequence"/>
</dbReference>
<feature type="transmembrane region" description="Helical" evidence="1">
    <location>
        <begin position="35"/>
        <end position="58"/>
    </location>
</feature>
<name>G0MV33_CAEBE</name>
<protein>
    <submittedName>
        <fullName evidence="2">Uncharacterized protein</fullName>
    </submittedName>
</protein>
<evidence type="ECO:0000313" key="3">
    <source>
        <dbReference type="Proteomes" id="UP000008068"/>
    </source>
</evidence>
<reference evidence="3" key="1">
    <citation type="submission" date="2011-07" db="EMBL/GenBank/DDBJ databases">
        <authorList>
            <consortium name="Caenorhabditis brenneri Sequencing and Analysis Consortium"/>
            <person name="Wilson R.K."/>
        </authorList>
    </citation>
    <scope>NUCLEOTIDE SEQUENCE [LARGE SCALE GENOMIC DNA]</scope>
    <source>
        <strain evidence="3">PB2801</strain>
    </source>
</reference>
<keyword evidence="1" id="KW-0812">Transmembrane</keyword>
<dbReference type="AlphaFoldDB" id="G0MV33"/>
<keyword evidence="1" id="KW-1133">Transmembrane helix</keyword>
<gene>
    <name evidence="2" type="ORF">CAEBREN_13937</name>
</gene>
<proteinExistence type="predicted"/>